<proteinExistence type="predicted"/>
<comment type="caution">
    <text evidence="2">The sequence shown here is derived from an EMBL/GenBank/DDBJ whole genome shotgun (WGS) entry which is preliminary data.</text>
</comment>
<dbReference type="InterPro" id="IPR005184">
    <property type="entry name" value="DUF306_Meta_HslJ"/>
</dbReference>
<accession>A0A916JB24</accession>
<name>A0A916JB24_9BACT</name>
<dbReference type="Gene3D" id="2.40.128.270">
    <property type="match status" value="1"/>
</dbReference>
<reference evidence="2" key="1">
    <citation type="submission" date="2021-04" db="EMBL/GenBank/DDBJ databases">
        <authorList>
            <person name="Rodrigo-Torres L."/>
            <person name="Arahal R. D."/>
            <person name="Lucena T."/>
        </authorList>
    </citation>
    <scope>NUCLEOTIDE SEQUENCE</scope>
    <source>
        <strain evidence="2">CECT 9275</strain>
    </source>
</reference>
<evidence type="ECO:0000259" key="1">
    <source>
        <dbReference type="Pfam" id="PF03724"/>
    </source>
</evidence>
<dbReference type="Proteomes" id="UP000680038">
    <property type="component" value="Unassembled WGS sequence"/>
</dbReference>
<keyword evidence="3" id="KW-1185">Reference proteome</keyword>
<evidence type="ECO:0000313" key="2">
    <source>
        <dbReference type="EMBL" id="CAG4988817.1"/>
    </source>
</evidence>
<protein>
    <recommendedName>
        <fullName evidence="1">DUF306 domain-containing protein</fullName>
    </recommendedName>
</protein>
<dbReference type="RefSeq" id="WP_215236974.1">
    <property type="nucleotide sequence ID" value="NZ_CAJRAF010000001.1"/>
</dbReference>
<dbReference type="PROSITE" id="PS51257">
    <property type="entry name" value="PROKAR_LIPOPROTEIN"/>
    <property type="match status" value="1"/>
</dbReference>
<dbReference type="Pfam" id="PF03724">
    <property type="entry name" value="META"/>
    <property type="match status" value="1"/>
</dbReference>
<dbReference type="EMBL" id="CAJRAF010000001">
    <property type="protein sequence ID" value="CAG4988817.1"/>
    <property type="molecule type" value="Genomic_DNA"/>
</dbReference>
<gene>
    <name evidence="2" type="ORF">DYBT9275_00164</name>
</gene>
<dbReference type="AlphaFoldDB" id="A0A916JB24"/>
<organism evidence="2 3">
    <name type="scientific">Dyadobacter helix</name>
    <dbReference type="NCBI Taxonomy" id="2822344"/>
    <lineage>
        <taxon>Bacteria</taxon>
        <taxon>Pseudomonadati</taxon>
        <taxon>Bacteroidota</taxon>
        <taxon>Cytophagia</taxon>
        <taxon>Cytophagales</taxon>
        <taxon>Spirosomataceae</taxon>
        <taxon>Dyadobacter</taxon>
    </lineage>
</organism>
<sequence length="142" mass="16266">MKNLKFWLVYLLLIFWGTACRKETAIQSDLELAGKWKLDYIIQENDTIKKPEPYHAPMEVSLTFKDKGELEATSSNNFLTGFYETAQDNTIQLGGGGTEREETDWGNLFLHALPDINLYDLKSNRLTLISSNNSRLVFSRAK</sequence>
<dbReference type="InterPro" id="IPR038670">
    <property type="entry name" value="HslJ-like_sf"/>
</dbReference>
<evidence type="ECO:0000313" key="3">
    <source>
        <dbReference type="Proteomes" id="UP000680038"/>
    </source>
</evidence>
<feature type="domain" description="DUF306" evidence="1">
    <location>
        <begin position="34"/>
        <end position="138"/>
    </location>
</feature>